<evidence type="ECO:0000256" key="1">
    <source>
        <dbReference type="ARBA" id="ARBA00004127"/>
    </source>
</evidence>
<dbReference type="InterPro" id="IPR053934">
    <property type="entry name" value="HTTM_dom"/>
</dbReference>
<feature type="transmembrane region" description="Helical" evidence="7">
    <location>
        <begin position="110"/>
        <end position="129"/>
    </location>
</feature>
<reference evidence="9 10" key="1">
    <citation type="submission" date="2019-02" db="EMBL/GenBank/DDBJ databases">
        <title>Deep-cultivation of Planctomycetes and their phenomic and genomic characterization uncovers novel biology.</title>
        <authorList>
            <person name="Wiegand S."/>
            <person name="Jogler M."/>
            <person name="Boedeker C."/>
            <person name="Pinto D."/>
            <person name="Vollmers J."/>
            <person name="Rivas-Marin E."/>
            <person name="Kohn T."/>
            <person name="Peeters S.H."/>
            <person name="Heuer A."/>
            <person name="Rast P."/>
            <person name="Oberbeckmann S."/>
            <person name="Bunk B."/>
            <person name="Jeske O."/>
            <person name="Meyerdierks A."/>
            <person name="Storesund J.E."/>
            <person name="Kallscheuer N."/>
            <person name="Luecker S."/>
            <person name="Lage O.M."/>
            <person name="Pohl T."/>
            <person name="Merkel B.J."/>
            <person name="Hornburger P."/>
            <person name="Mueller R.-W."/>
            <person name="Bruemmer F."/>
            <person name="Labrenz M."/>
            <person name="Spormann A.M."/>
            <person name="Op den Camp H."/>
            <person name="Overmann J."/>
            <person name="Amann R."/>
            <person name="Jetten M.S.M."/>
            <person name="Mascher T."/>
            <person name="Medema M.H."/>
            <person name="Devos D.P."/>
            <person name="Kaster A.-K."/>
            <person name="Ovreas L."/>
            <person name="Rohde M."/>
            <person name="Galperin M.Y."/>
            <person name="Jogler C."/>
        </authorList>
    </citation>
    <scope>NUCLEOTIDE SEQUENCE [LARGE SCALE GENOMIC DNA]</scope>
    <source>
        <strain evidence="9 10">Pan153</strain>
    </source>
</reference>
<proteinExistence type="predicted"/>
<organism evidence="9 10">
    <name type="scientific">Gimesia panareensis</name>
    <dbReference type="NCBI Taxonomy" id="2527978"/>
    <lineage>
        <taxon>Bacteria</taxon>
        <taxon>Pseudomonadati</taxon>
        <taxon>Planctomycetota</taxon>
        <taxon>Planctomycetia</taxon>
        <taxon>Planctomycetales</taxon>
        <taxon>Planctomycetaceae</taxon>
        <taxon>Gimesia</taxon>
    </lineage>
</organism>
<evidence type="ECO:0000256" key="6">
    <source>
        <dbReference type="ARBA" id="ARBA00023239"/>
    </source>
</evidence>
<keyword evidence="4 7" id="KW-0472">Membrane</keyword>
<gene>
    <name evidence="9" type="ORF">Pan153_19460</name>
</gene>
<evidence type="ECO:0000256" key="5">
    <source>
        <dbReference type="ARBA" id="ARBA00023157"/>
    </source>
</evidence>
<evidence type="ECO:0000256" key="2">
    <source>
        <dbReference type="ARBA" id="ARBA00022692"/>
    </source>
</evidence>
<name>A0A518FLS7_9PLAN</name>
<evidence type="ECO:0000256" key="3">
    <source>
        <dbReference type="ARBA" id="ARBA00022989"/>
    </source>
</evidence>
<feature type="transmembrane region" description="Helical" evidence="7">
    <location>
        <begin position="33"/>
        <end position="51"/>
    </location>
</feature>
<dbReference type="SMART" id="SM00752">
    <property type="entry name" value="HTTM"/>
    <property type="match status" value="1"/>
</dbReference>
<dbReference type="AlphaFoldDB" id="A0A518FLS7"/>
<comment type="subcellular location">
    <subcellularLocation>
        <location evidence="1">Endomembrane system</location>
        <topology evidence="1">Multi-pass membrane protein</topology>
    </subcellularLocation>
</comment>
<dbReference type="RefSeq" id="WP_145455376.1">
    <property type="nucleotide sequence ID" value="NZ_CP036317.1"/>
</dbReference>
<evidence type="ECO:0000313" key="10">
    <source>
        <dbReference type="Proteomes" id="UP000320839"/>
    </source>
</evidence>
<evidence type="ECO:0000256" key="4">
    <source>
        <dbReference type="ARBA" id="ARBA00023136"/>
    </source>
</evidence>
<protein>
    <submittedName>
        <fullName evidence="9">Vitamin K-dependent gamma-carboxylase</fullName>
    </submittedName>
</protein>
<dbReference type="PANTHER" id="PTHR12639:SF7">
    <property type="entry name" value="HTTM DOMAIN-CONTAINING PROTEIN"/>
    <property type="match status" value="1"/>
</dbReference>
<evidence type="ECO:0000313" key="9">
    <source>
        <dbReference type="EMBL" id="QDV17311.1"/>
    </source>
</evidence>
<dbReference type="PANTHER" id="PTHR12639">
    <property type="entry name" value="VITAMIN K-DEPENDENT GAMMA-CARBOXYLASE"/>
    <property type="match status" value="1"/>
</dbReference>
<dbReference type="GO" id="GO:0019842">
    <property type="term" value="F:vitamin binding"/>
    <property type="evidence" value="ECO:0007669"/>
    <property type="project" value="TreeGrafter"/>
</dbReference>
<dbReference type="Proteomes" id="UP000320839">
    <property type="component" value="Chromosome"/>
</dbReference>
<keyword evidence="3 7" id="KW-1133">Transmembrane helix</keyword>
<evidence type="ECO:0000256" key="7">
    <source>
        <dbReference type="SAM" id="Phobius"/>
    </source>
</evidence>
<feature type="transmembrane region" description="Helical" evidence="7">
    <location>
        <begin position="227"/>
        <end position="249"/>
    </location>
</feature>
<dbReference type="InterPro" id="IPR007782">
    <property type="entry name" value="VKG_COase"/>
</dbReference>
<dbReference type="InterPro" id="IPR011020">
    <property type="entry name" value="HTTM-like"/>
</dbReference>
<dbReference type="OrthoDB" id="341137at2"/>
<dbReference type="GO" id="GO:0008488">
    <property type="term" value="F:gamma-glutamyl carboxylase activity"/>
    <property type="evidence" value="ECO:0007669"/>
    <property type="project" value="InterPro"/>
</dbReference>
<dbReference type="Pfam" id="PF05090">
    <property type="entry name" value="HTTM"/>
    <property type="match status" value="1"/>
</dbReference>
<keyword evidence="5" id="KW-1015">Disulfide bond</keyword>
<dbReference type="GO" id="GO:0012505">
    <property type="term" value="C:endomembrane system"/>
    <property type="evidence" value="ECO:0007669"/>
    <property type="project" value="UniProtKB-SubCell"/>
</dbReference>
<sequence>MTISDQTTVPDRTSFADSLDARLFRPVSIDWLVFYRIAFGLVMFSFAVKYLQYGMVDLFYVKPIYHFPYDGFEWVRKLDMTIMVGDQIVHAIHLEFMALAAFALMIAVGFWYRGASILFAICFVHIFLIDKCYYQNHYYFVALLSLILPFLPAQRACSIDALLDRGIRSQTTPAWTLWLMRFQIGVPYFFGGIAKLNADWIRGQPMRGALAGKTDLPLIGPWFTEEWIVQSFVWGGLLFDLFIVPALLWKRTRIAAFGCCLVFHGMNSIVWTIGIFPWLMILATTVFFEPDWPRRVWSRVTRRNRRPVEVPSVRLPSLPVRRFVMVALGLYMTWQILFPLRQFVMPGNPNWDEYTHYFSWHMLLRAKDSGLRVYATDVRTQRTGTIDLRLYVTARQLGVIGRDPRMIYQLCRHIGDDLEQKGFKDVEVRVLALVSMNGRRPQPIIDPAVDLAHTHPPSSLPEWIVPLHEPFQHDAWDYPLNEWETRLKLDLPPQMKISQNR</sequence>
<evidence type="ECO:0000259" key="8">
    <source>
        <dbReference type="SMART" id="SM00752"/>
    </source>
</evidence>
<dbReference type="EMBL" id="CP036317">
    <property type="protein sequence ID" value="QDV17311.1"/>
    <property type="molecule type" value="Genomic_DNA"/>
</dbReference>
<accession>A0A518FLS7</accession>
<feature type="domain" description="HTTM-like" evidence="8">
    <location>
        <begin position="24"/>
        <end position="292"/>
    </location>
</feature>
<keyword evidence="2 7" id="KW-0812">Transmembrane</keyword>
<dbReference type="InterPro" id="IPR053935">
    <property type="entry name" value="VKGC_lumenal_dom"/>
</dbReference>
<dbReference type="Pfam" id="PF22777">
    <property type="entry name" value="VKGC_lumenal_dom"/>
    <property type="match status" value="1"/>
</dbReference>
<feature type="transmembrane region" description="Helical" evidence="7">
    <location>
        <begin position="136"/>
        <end position="153"/>
    </location>
</feature>
<keyword evidence="6" id="KW-0456">Lyase</keyword>